<evidence type="ECO:0000313" key="3">
    <source>
        <dbReference type="Proteomes" id="UP000663832"/>
    </source>
</evidence>
<dbReference type="AlphaFoldDB" id="A0A813N6S8"/>
<reference evidence="2" key="1">
    <citation type="submission" date="2021-02" db="EMBL/GenBank/DDBJ databases">
        <authorList>
            <person name="Nowell W R."/>
        </authorList>
    </citation>
    <scope>NUCLEOTIDE SEQUENCE</scope>
</reference>
<proteinExistence type="predicted"/>
<keyword evidence="3" id="KW-1185">Reference proteome</keyword>
<protein>
    <submittedName>
        <fullName evidence="2">Uncharacterized protein</fullName>
    </submittedName>
</protein>
<evidence type="ECO:0000256" key="1">
    <source>
        <dbReference type="SAM" id="SignalP"/>
    </source>
</evidence>
<dbReference type="Proteomes" id="UP000663832">
    <property type="component" value="Unassembled WGS sequence"/>
</dbReference>
<sequence length="226" mass="25563">MLCYVLAIVATVFISNNAINSAETCKSVKAGAHYSSLIPFSGLKSDAIVSSRVKFTQSAGRYLFAPTESRGHLCTTSWNKLWGACRCGYLTSNHKDSDRFVFRRANSCVQHENGYTVGEVEDCSEKDLVEIAAYAYDDSRKPFEHQGTLLKEFATKLRVDTWYKVTLIFEEAKTTYQLFDDEGQHLETQEIIHRQCKDFKLGTWQDLYFGGQCPAPQAVSVCYEKI</sequence>
<keyword evidence="1" id="KW-0732">Signal</keyword>
<comment type="caution">
    <text evidence="2">The sequence shown here is derived from an EMBL/GenBank/DDBJ whole genome shotgun (WGS) entry which is preliminary data.</text>
</comment>
<dbReference type="EMBL" id="CAJNOM010000002">
    <property type="protein sequence ID" value="CAF0734528.1"/>
    <property type="molecule type" value="Genomic_DNA"/>
</dbReference>
<feature type="chain" id="PRO_5032434506" evidence="1">
    <location>
        <begin position="19"/>
        <end position="226"/>
    </location>
</feature>
<organism evidence="2 3">
    <name type="scientific">Adineta steineri</name>
    <dbReference type="NCBI Taxonomy" id="433720"/>
    <lineage>
        <taxon>Eukaryota</taxon>
        <taxon>Metazoa</taxon>
        <taxon>Spiralia</taxon>
        <taxon>Gnathifera</taxon>
        <taxon>Rotifera</taxon>
        <taxon>Eurotatoria</taxon>
        <taxon>Bdelloidea</taxon>
        <taxon>Adinetida</taxon>
        <taxon>Adinetidae</taxon>
        <taxon>Adineta</taxon>
    </lineage>
</organism>
<name>A0A813N6S8_9BILA</name>
<dbReference type="OrthoDB" id="10027077at2759"/>
<evidence type="ECO:0000313" key="2">
    <source>
        <dbReference type="EMBL" id="CAF0734528.1"/>
    </source>
</evidence>
<gene>
    <name evidence="2" type="ORF">QVE165_LOCUS499</name>
</gene>
<accession>A0A813N6S8</accession>
<feature type="signal peptide" evidence="1">
    <location>
        <begin position="1"/>
        <end position="18"/>
    </location>
</feature>